<evidence type="ECO:0000313" key="2">
    <source>
        <dbReference type="EMBL" id="QMT00085.1"/>
    </source>
</evidence>
<evidence type="ECO:0008006" key="4">
    <source>
        <dbReference type="Google" id="ProtNLM"/>
    </source>
</evidence>
<gene>
    <name evidence="2" type="ORF">H1R19_14180</name>
</gene>
<name>A0A7D7LPG7_9ACTN</name>
<feature type="transmembrane region" description="Helical" evidence="1">
    <location>
        <begin position="26"/>
        <end position="50"/>
    </location>
</feature>
<dbReference type="AlphaFoldDB" id="A0A7D7LPG7"/>
<dbReference type="RefSeq" id="WP_219849361.1">
    <property type="nucleotide sequence ID" value="NZ_CP059491.1"/>
</dbReference>
<dbReference type="KEGG" id="gji:H1R19_14180"/>
<sequence length="152" mass="15833">MTQQMWLDPGPALPRRSWQRRTRTPVIIVTSVAMVLFAAVVASALLTGLLTTPTFTAKGGVIVDCATEVAETPDGGRIARGAAVVVFDAAGGEVASTTLTTLLRSDLGCQLTFEADGVDYTDAGYVVTVGDRFSQSVSTAALERGAVLRTLG</sequence>
<keyword evidence="1" id="KW-1133">Transmembrane helix</keyword>
<keyword evidence="1" id="KW-0472">Membrane</keyword>
<protein>
    <recommendedName>
        <fullName evidence="4">DUF4307 domain-containing protein</fullName>
    </recommendedName>
</protein>
<dbReference type="EMBL" id="CP059491">
    <property type="protein sequence ID" value="QMT00085.1"/>
    <property type="molecule type" value="Genomic_DNA"/>
</dbReference>
<evidence type="ECO:0000313" key="3">
    <source>
        <dbReference type="Proteomes" id="UP000515663"/>
    </source>
</evidence>
<keyword evidence="3" id="KW-1185">Reference proteome</keyword>
<evidence type="ECO:0000256" key="1">
    <source>
        <dbReference type="SAM" id="Phobius"/>
    </source>
</evidence>
<proteinExistence type="predicted"/>
<reference evidence="3" key="1">
    <citation type="submission" date="2020-07" db="EMBL/GenBank/DDBJ databases">
        <title>novel species isolated from the respiratory tract of Marmot.</title>
        <authorList>
            <person name="Zhang G."/>
        </authorList>
    </citation>
    <scope>NUCLEOTIDE SEQUENCE [LARGE SCALE GENOMIC DNA]</scope>
    <source>
        <strain evidence="3">686</strain>
    </source>
</reference>
<organism evidence="2 3">
    <name type="scientific">Gordonia jinghuaiqii</name>
    <dbReference type="NCBI Taxonomy" id="2758710"/>
    <lineage>
        <taxon>Bacteria</taxon>
        <taxon>Bacillati</taxon>
        <taxon>Actinomycetota</taxon>
        <taxon>Actinomycetes</taxon>
        <taxon>Mycobacteriales</taxon>
        <taxon>Gordoniaceae</taxon>
        <taxon>Gordonia</taxon>
    </lineage>
</organism>
<accession>A0A7D7LPG7</accession>
<dbReference type="Proteomes" id="UP000515663">
    <property type="component" value="Chromosome"/>
</dbReference>
<keyword evidence="1" id="KW-0812">Transmembrane</keyword>